<reference evidence="3 4" key="1">
    <citation type="journal article" date="2024" name="Commun. Biol.">
        <title>Comparative genomic analysis of thermophilic fungi reveals convergent evolutionary adaptations and gene losses.</title>
        <authorList>
            <person name="Steindorff A.S."/>
            <person name="Aguilar-Pontes M.V."/>
            <person name="Robinson A.J."/>
            <person name="Andreopoulos B."/>
            <person name="LaButti K."/>
            <person name="Kuo A."/>
            <person name="Mondo S."/>
            <person name="Riley R."/>
            <person name="Otillar R."/>
            <person name="Haridas S."/>
            <person name="Lipzen A."/>
            <person name="Grimwood J."/>
            <person name="Schmutz J."/>
            <person name="Clum A."/>
            <person name="Reid I.D."/>
            <person name="Moisan M.C."/>
            <person name="Butler G."/>
            <person name="Nguyen T.T.M."/>
            <person name="Dewar K."/>
            <person name="Conant G."/>
            <person name="Drula E."/>
            <person name="Henrissat B."/>
            <person name="Hansel C."/>
            <person name="Singer S."/>
            <person name="Hutchinson M.I."/>
            <person name="de Vries R.P."/>
            <person name="Natvig D.O."/>
            <person name="Powell A.J."/>
            <person name="Tsang A."/>
            <person name="Grigoriev I.V."/>
        </authorList>
    </citation>
    <scope>NUCLEOTIDE SEQUENCE [LARGE SCALE GENOMIC DNA]</scope>
    <source>
        <strain evidence="3 4">ATCC 22073</strain>
    </source>
</reference>
<evidence type="ECO:0000313" key="4">
    <source>
        <dbReference type="Proteomes" id="UP001600064"/>
    </source>
</evidence>
<dbReference type="EMBL" id="JAZGUE010000004">
    <property type="protein sequence ID" value="KAL2266952.1"/>
    <property type="molecule type" value="Genomic_DNA"/>
</dbReference>
<comment type="caution">
    <text evidence="3">The sequence shown here is derived from an EMBL/GenBank/DDBJ whole genome shotgun (WGS) entry which is preliminary data.</text>
</comment>
<dbReference type="RefSeq" id="XP_070865679.1">
    <property type="nucleotide sequence ID" value="XM_071010695.1"/>
</dbReference>
<feature type="compositionally biased region" description="Basic and acidic residues" evidence="1">
    <location>
        <begin position="309"/>
        <end position="321"/>
    </location>
</feature>
<keyword evidence="4" id="KW-1185">Reference proteome</keyword>
<dbReference type="Gene3D" id="2.60.200.40">
    <property type="match status" value="1"/>
</dbReference>
<name>A0ABR4D9K2_9PEZI</name>
<dbReference type="GeneID" id="98125339"/>
<evidence type="ECO:0000313" key="3">
    <source>
        <dbReference type="EMBL" id="KAL2266952.1"/>
    </source>
</evidence>
<feature type="region of interest" description="Disordered" evidence="1">
    <location>
        <begin position="216"/>
        <end position="241"/>
    </location>
</feature>
<dbReference type="Gene3D" id="3.40.50.10330">
    <property type="entry name" value="Probable inorganic polyphosphate/atp-NAD kinase, domain 1"/>
    <property type="match status" value="1"/>
</dbReference>
<dbReference type="Pfam" id="PF00781">
    <property type="entry name" value="DAGK_cat"/>
    <property type="match status" value="1"/>
</dbReference>
<dbReference type="PANTHER" id="PTHR12358">
    <property type="entry name" value="SPHINGOSINE KINASE"/>
    <property type="match status" value="1"/>
</dbReference>
<dbReference type="InterPro" id="IPR050187">
    <property type="entry name" value="Lipid_Phosphate_FormReg"/>
</dbReference>
<proteinExistence type="predicted"/>
<feature type="region of interest" description="Disordered" evidence="1">
    <location>
        <begin position="1"/>
        <end position="39"/>
    </location>
</feature>
<dbReference type="Proteomes" id="UP001600064">
    <property type="component" value="Unassembled WGS sequence"/>
</dbReference>
<dbReference type="InterPro" id="IPR001206">
    <property type="entry name" value="Diacylglycerol_kinase_cat_dom"/>
</dbReference>
<gene>
    <name evidence="3" type="ORF">VTJ83DRAFT_4229</name>
</gene>
<dbReference type="InterPro" id="IPR016064">
    <property type="entry name" value="NAD/diacylglycerol_kinase_sf"/>
</dbReference>
<organism evidence="3 4">
    <name type="scientific">Remersonia thermophila</name>
    <dbReference type="NCBI Taxonomy" id="72144"/>
    <lineage>
        <taxon>Eukaryota</taxon>
        <taxon>Fungi</taxon>
        <taxon>Dikarya</taxon>
        <taxon>Ascomycota</taxon>
        <taxon>Pezizomycotina</taxon>
        <taxon>Sordariomycetes</taxon>
        <taxon>Sordariomycetidae</taxon>
        <taxon>Sordariales</taxon>
        <taxon>Sordariales incertae sedis</taxon>
        <taxon>Remersonia</taxon>
    </lineage>
</organism>
<accession>A0ABR4D9K2</accession>
<feature type="domain" description="DAGKc" evidence="2">
    <location>
        <begin position="124"/>
        <end position="295"/>
    </location>
</feature>
<dbReference type="PANTHER" id="PTHR12358:SF108">
    <property type="entry name" value="DAGKC DOMAIN-CONTAINING PROTEIN"/>
    <property type="match status" value="1"/>
</dbReference>
<feature type="compositionally biased region" description="Gly residues" evidence="1">
    <location>
        <begin position="225"/>
        <end position="234"/>
    </location>
</feature>
<protein>
    <recommendedName>
        <fullName evidence="2">DAGKc domain-containing protein</fullName>
    </recommendedName>
</protein>
<dbReference type="InterPro" id="IPR017438">
    <property type="entry name" value="ATP-NAD_kinase_N"/>
</dbReference>
<sequence length="533" mass="56572">MAAHAMNPNTNDLPRLAASSRDDLGATGNRDTADPVTSFKSEEVVAVIPQSGAENGGGEGAGYLIYTLSESTDPAAASEGSESGARFRLRAVPYSPSQHPRHLTAALSPLTLRRTALPPHLAPRGRRRIHVLVFKGAGLRLASEFCSGVLRPLLEAAGVVPDEVAELDGAQAVSAAVRRLAREAREASASGGTEATVVLLSGDGGLVELLSALDREAERDQETGGSSGGGGSAGGRRAPPTVVLFPLGTGNALFHSLHKPLYEAHGAPSPFVLALRSLFFGTAVPLPTFRASFSSGARLAAAPGGGEGEGEHDGPAPPEEQHPVRHLVGAVVASYGFHASLVWASDTPEHRVHGDKRFGMAAAELLHEAHAYDAEVQVRWKGAEGFAPLRIPPVDDENKDETSRQRLAYLLLALVSNLEKTFTISPASRPLDGVLRGVWFGALDGKRTMDIMTKAYQRGAHVEMPEVGYTGDGSPELDEVRVVVREEEARWRKICVDGTIVEVEKDGWVVVKREDKGREMLNVVVNGAVLSRR</sequence>
<dbReference type="PROSITE" id="PS50146">
    <property type="entry name" value="DAGK"/>
    <property type="match status" value="1"/>
</dbReference>
<evidence type="ECO:0000259" key="2">
    <source>
        <dbReference type="PROSITE" id="PS50146"/>
    </source>
</evidence>
<evidence type="ECO:0000256" key="1">
    <source>
        <dbReference type="SAM" id="MobiDB-lite"/>
    </source>
</evidence>
<dbReference type="SUPFAM" id="SSF111331">
    <property type="entry name" value="NAD kinase/diacylglycerol kinase-like"/>
    <property type="match status" value="1"/>
</dbReference>
<feature type="region of interest" description="Disordered" evidence="1">
    <location>
        <begin position="298"/>
        <end position="321"/>
    </location>
</feature>